<proteinExistence type="predicted"/>
<dbReference type="AlphaFoldDB" id="A0A138A8L1"/>
<keyword evidence="2" id="KW-0812">Transmembrane</keyword>
<evidence type="ECO:0000313" key="3">
    <source>
        <dbReference type="EMBL" id="KXP06743.1"/>
    </source>
</evidence>
<reference evidence="4" key="1">
    <citation type="submission" date="2016-02" db="EMBL/GenBank/DDBJ databases">
        <authorList>
            <person name="Wen L."/>
            <person name="He K."/>
            <person name="Yang H."/>
        </authorList>
    </citation>
    <scope>NUCLEOTIDE SEQUENCE [LARGE SCALE GENOMIC DNA]</scope>
    <source>
        <strain evidence="4">JCM 15929</strain>
    </source>
</reference>
<accession>A0A138A8L1</accession>
<feature type="transmembrane region" description="Helical" evidence="2">
    <location>
        <begin position="14"/>
        <end position="36"/>
    </location>
</feature>
<protein>
    <submittedName>
        <fullName evidence="3">Uncharacterized protein</fullName>
    </submittedName>
</protein>
<keyword evidence="2" id="KW-1133">Transmembrane helix</keyword>
<sequence>MHVTTDPPSWIAQYAPLVTGIAAFVAALLALAGVWWNNRSALARQRSDLEAAGKRQRADLDAARKRQQGDIAAAEERRQRDVAAAEARERERHRRELMAQHVGDLVATVTGALPLATKLRGFLRRLKITTATTIDQNLERSRELDGYRDALRAQLDKAKSLDYQIRMLAPPTELATAVEQVTAAGERLSKAAETSPESDDSFLSEFVRARDAVTKHADDVVTAYRAAFPPDITP</sequence>
<organism evidence="3 4">
    <name type="scientific">Tsukamurella pseudospumae</name>
    <dbReference type="NCBI Taxonomy" id="239498"/>
    <lineage>
        <taxon>Bacteria</taxon>
        <taxon>Bacillati</taxon>
        <taxon>Actinomycetota</taxon>
        <taxon>Actinomycetes</taxon>
        <taxon>Mycobacteriales</taxon>
        <taxon>Tsukamurellaceae</taxon>
        <taxon>Tsukamurella</taxon>
    </lineage>
</organism>
<evidence type="ECO:0000313" key="4">
    <source>
        <dbReference type="Proteomes" id="UP000070258"/>
    </source>
</evidence>
<name>A0A138A8L1_9ACTN</name>
<evidence type="ECO:0000256" key="2">
    <source>
        <dbReference type="SAM" id="Phobius"/>
    </source>
</evidence>
<comment type="caution">
    <text evidence="3">The sequence shown here is derived from an EMBL/GenBank/DDBJ whole genome shotgun (WGS) entry which is preliminary data.</text>
</comment>
<evidence type="ECO:0000256" key="1">
    <source>
        <dbReference type="SAM" id="MobiDB-lite"/>
    </source>
</evidence>
<feature type="region of interest" description="Disordered" evidence="1">
    <location>
        <begin position="55"/>
        <end position="91"/>
    </location>
</feature>
<dbReference type="STRING" id="239498.AXK60_11810"/>
<dbReference type="EMBL" id="LSRF01000056">
    <property type="protein sequence ID" value="KXP06743.1"/>
    <property type="molecule type" value="Genomic_DNA"/>
</dbReference>
<gene>
    <name evidence="3" type="ORF">AXK60_11810</name>
</gene>
<keyword evidence="2" id="KW-0472">Membrane</keyword>
<dbReference type="Proteomes" id="UP000070258">
    <property type="component" value="Unassembled WGS sequence"/>
</dbReference>